<comment type="similarity">
    <text evidence="4">In the N-terminal section; belongs to the AccD/PCCB family.</text>
</comment>
<dbReference type="InterPro" id="IPR011763">
    <property type="entry name" value="COA_CT_C"/>
</dbReference>
<comment type="function">
    <text evidence="15 18">Component of the acetyl coenzyme A carboxylase (ACC) complex. Biotin carboxylase (BC) catalyzes the carboxylation of biotin on its carrier protein (BCCP) and then the CO(2) group is transferred by the transcarboxylase to acetyl-CoA to form malonyl-CoA.</text>
</comment>
<comment type="caution">
    <text evidence="21">The sequence shown here is derived from an EMBL/GenBank/DDBJ whole genome shotgun (WGS) entry which is preliminary data.</text>
</comment>
<evidence type="ECO:0000256" key="3">
    <source>
        <dbReference type="ARBA" id="ARBA00006276"/>
    </source>
</evidence>
<sequence>MTSAIENTTETPDWVLCPSCGAAVYGKRWERDLRVCADCGAHGPLGARARIEALLDPDGAVPIGEGVRSRDVLGFVDRRPYPDRLADARARTGTDDAVRCVRGTIEGHPVVAAVMDFAFLGGSLGCAVGELITRAAEAALAERVPLLLVTASGGARMQEGAYSLMQMAKTGAAMARLDEAGVLSVCLVTDPTFGGVAASFASLADVIIAEPGARMGFAGRRVIEQTIRQRLPESFQTAEFLFERGFVDIIARRPEQRAVLAGLLALGARPVPGRRTSAPVRRIQAAGRSPGVRRDGGPVVRDAARLAEQDPWDLVRRARSLDRPTALDYFASVFTGFRELHGDRTGGDCPAIVAGTARLDGRPVVVVGTQKGHRPDELARRNFGMATPAGYRKARRVTGLAAKLGLPVVTLVDTPGAYPGAAAEEQGQAAVIAETIRHMTTLPVPVVAVLTGEGGSGGALALATANRVLGLAGATYSVISPEGCAAILWQDPAAAPAAARALGLTPASLLRHGVLDGVVPEPPGGAGADPAAAAERLRAALAETLDELAPLSGDALVADRRDRFRRFGAAETTVPEEAIR</sequence>
<feature type="binding site" evidence="18">
    <location>
        <position position="39"/>
    </location>
    <ligand>
        <name>Zn(2+)</name>
        <dbReference type="ChEBI" id="CHEBI:29105"/>
    </ligand>
</feature>
<dbReference type="EMBL" id="JBHTJA010000011">
    <property type="protein sequence ID" value="MFD0900483.1"/>
    <property type="molecule type" value="Genomic_DNA"/>
</dbReference>
<keyword evidence="13 17" id="KW-0443">Lipid metabolism</keyword>
<keyword evidence="14 17" id="KW-0275">Fatty acid biosynthesis</keyword>
<keyword evidence="9 17" id="KW-0547">Nucleotide-binding</keyword>
<evidence type="ECO:0000256" key="2">
    <source>
        <dbReference type="ARBA" id="ARBA00004956"/>
    </source>
</evidence>
<comment type="subcellular location">
    <subcellularLocation>
        <location evidence="1 17">Cytoplasm</location>
    </subcellularLocation>
</comment>
<comment type="function">
    <text evidence="17">Component of the acetyl coenzyme A carboxylase (ACC) complex. First, biotin carboxylase catalyzes the carboxylation of biotin on its carrier protein (BCCP) and then the CO(2) group is transferred by the carboxyltransferase to acetyl-CoA to form malonyl-CoA.</text>
</comment>
<protein>
    <recommendedName>
        <fullName evidence="17 18">Multifunctional fusion protein</fullName>
    </recommendedName>
    <domain>
        <recommendedName>
            <fullName evidence="17">Acetyl-coenzyme A carboxylase carboxyl transferase subunit alpha</fullName>
            <shortName evidence="17">ACCase subunit alpha</shortName>
            <shortName evidence="17">Acetyl-CoA carboxylase carboxyltransferase subunit alpha</shortName>
            <ecNumber evidence="17">2.1.3.15</ecNumber>
        </recommendedName>
    </domain>
    <domain>
        <recommendedName>
            <fullName evidence="18">Acetyl-coenzyme A carboxylase carboxyl transferase subunit beta</fullName>
            <shortName evidence="18">ACCase subunit beta</shortName>
            <shortName evidence="18">Acetyl-CoA carboxylase carboxyltransferase subunit beta</shortName>
        </recommendedName>
    </domain>
</protein>
<evidence type="ECO:0000256" key="11">
    <source>
        <dbReference type="ARBA" id="ARBA00022832"/>
    </source>
</evidence>
<feature type="domain" description="CoA carboxyltransferase C-terminal" evidence="20">
    <location>
        <begin position="298"/>
        <end position="547"/>
    </location>
</feature>
<comment type="cofactor">
    <cofactor evidence="18">
        <name>Zn(2+)</name>
        <dbReference type="ChEBI" id="CHEBI:29105"/>
    </cofactor>
    <text evidence="18">Binds 1 zinc ion per subunit.</text>
</comment>
<dbReference type="EC" id="2.1.3.15" evidence="17"/>
<dbReference type="PROSITE" id="PS50980">
    <property type="entry name" value="COA_CT_NTER"/>
    <property type="match status" value="1"/>
</dbReference>
<dbReference type="PANTHER" id="PTHR42853:SF3">
    <property type="entry name" value="ACETYL-COENZYME A CARBOXYLASE CARBOXYL TRANSFERASE SUBUNIT ALPHA, CHLOROPLASTIC"/>
    <property type="match status" value="1"/>
</dbReference>
<evidence type="ECO:0000256" key="9">
    <source>
        <dbReference type="ARBA" id="ARBA00022741"/>
    </source>
</evidence>
<evidence type="ECO:0000256" key="8">
    <source>
        <dbReference type="ARBA" id="ARBA00022679"/>
    </source>
</evidence>
<feature type="binding site" evidence="18">
    <location>
        <position position="36"/>
    </location>
    <ligand>
        <name>Zn(2+)</name>
        <dbReference type="ChEBI" id="CHEBI:29105"/>
    </ligand>
</feature>
<keyword evidence="12 17" id="KW-0067">ATP-binding</keyword>
<comment type="subunit">
    <text evidence="17">Acetyl-CoA carboxylase is a heterohexamer composed of biotin carboxyl carrier protein (AccB), biotin carboxylase (AccC) and two subunits each of ACCase subunit alpha (AccA) and ACCase subunit beta (AccD).</text>
</comment>
<dbReference type="PROSITE" id="PS50989">
    <property type="entry name" value="COA_CT_CTER"/>
    <property type="match status" value="1"/>
</dbReference>
<keyword evidence="22" id="KW-1185">Reference proteome</keyword>
<dbReference type="Gene3D" id="3.90.226.10">
    <property type="entry name" value="2-enoyl-CoA Hydratase, Chain A, domain 1"/>
    <property type="match status" value="2"/>
</dbReference>
<keyword evidence="18" id="KW-0862">Zinc</keyword>
<dbReference type="PANTHER" id="PTHR42853">
    <property type="entry name" value="ACETYL-COENZYME A CARBOXYLASE CARBOXYL TRANSFERASE SUBUNIT ALPHA"/>
    <property type="match status" value="1"/>
</dbReference>
<evidence type="ECO:0000256" key="16">
    <source>
        <dbReference type="ARBA" id="ARBA00049152"/>
    </source>
</evidence>
<name>A0ABW3EJF7_9ACTN</name>
<dbReference type="InterPro" id="IPR029045">
    <property type="entry name" value="ClpP/crotonase-like_dom_sf"/>
</dbReference>
<evidence type="ECO:0000256" key="17">
    <source>
        <dbReference type="HAMAP-Rule" id="MF_00823"/>
    </source>
</evidence>
<dbReference type="Proteomes" id="UP001596972">
    <property type="component" value="Unassembled WGS sequence"/>
</dbReference>
<feature type="zinc finger region" description="C4-type" evidence="18">
    <location>
        <begin position="17"/>
        <end position="39"/>
    </location>
</feature>
<dbReference type="RefSeq" id="WP_378297546.1">
    <property type="nucleotide sequence ID" value="NZ_JBHTJA010000011.1"/>
</dbReference>
<feature type="binding site" evidence="18">
    <location>
        <position position="20"/>
    </location>
    <ligand>
        <name>Zn(2+)</name>
        <dbReference type="ChEBI" id="CHEBI:29105"/>
    </ligand>
</feature>
<feature type="binding site" evidence="18">
    <location>
        <position position="17"/>
    </location>
    <ligand>
        <name>Zn(2+)</name>
        <dbReference type="ChEBI" id="CHEBI:29105"/>
    </ligand>
</feature>
<evidence type="ECO:0000256" key="12">
    <source>
        <dbReference type="ARBA" id="ARBA00022840"/>
    </source>
</evidence>
<dbReference type="InterPro" id="IPR011762">
    <property type="entry name" value="COA_CT_N"/>
</dbReference>
<proteinExistence type="inferred from homology"/>
<evidence type="ECO:0000259" key="19">
    <source>
        <dbReference type="PROSITE" id="PS50980"/>
    </source>
</evidence>
<dbReference type="PRINTS" id="PR01070">
    <property type="entry name" value="ACCCTRFRASEB"/>
</dbReference>
<evidence type="ECO:0000256" key="18">
    <source>
        <dbReference type="HAMAP-Rule" id="MF_01395"/>
    </source>
</evidence>
<evidence type="ECO:0000256" key="1">
    <source>
        <dbReference type="ARBA" id="ARBA00004496"/>
    </source>
</evidence>
<comment type="similarity">
    <text evidence="18">Belongs to the AccD/PCCB family.</text>
</comment>
<dbReference type="NCBIfam" id="TIGR00515">
    <property type="entry name" value="accD"/>
    <property type="match status" value="1"/>
</dbReference>
<gene>
    <name evidence="18 21" type="primary">accD</name>
    <name evidence="17" type="synonym">accA</name>
    <name evidence="21" type="ORF">ACFQ11_08790</name>
</gene>
<comment type="similarity">
    <text evidence="17">Belongs to the AccA family.</text>
</comment>
<dbReference type="InterPro" id="IPR001095">
    <property type="entry name" value="Acetyl_CoA_COase_a_su"/>
</dbReference>
<dbReference type="GO" id="GO:0003989">
    <property type="term" value="F:acetyl-CoA carboxylase activity"/>
    <property type="evidence" value="ECO:0007669"/>
    <property type="project" value="UniProtKB-EC"/>
</dbReference>
<comment type="catalytic activity">
    <reaction evidence="16 17">
        <text>N(6)-carboxybiotinyl-L-lysyl-[protein] + acetyl-CoA = N(6)-biotinyl-L-lysyl-[protein] + malonyl-CoA</text>
        <dbReference type="Rhea" id="RHEA:54728"/>
        <dbReference type="Rhea" id="RHEA-COMP:10505"/>
        <dbReference type="Rhea" id="RHEA-COMP:10506"/>
        <dbReference type="ChEBI" id="CHEBI:57288"/>
        <dbReference type="ChEBI" id="CHEBI:57384"/>
        <dbReference type="ChEBI" id="CHEBI:83144"/>
        <dbReference type="ChEBI" id="CHEBI:83145"/>
        <dbReference type="EC" id="2.1.3.15"/>
    </reaction>
</comment>
<keyword evidence="10 18" id="KW-0863">Zinc-finger</keyword>
<dbReference type="Pfam" id="PF03255">
    <property type="entry name" value="ACCA"/>
    <property type="match status" value="1"/>
</dbReference>
<dbReference type="InterPro" id="IPR000438">
    <property type="entry name" value="Acetyl_CoA_COase_Trfase_b_su"/>
</dbReference>
<dbReference type="NCBIfam" id="NF041504">
    <property type="entry name" value="AccA_sub"/>
    <property type="match status" value="1"/>
</dbReference>
<comment type="pathway">
    <text evidence="2 17">Lipid metabolism; malonyl-CoA biosynthesis; malonyl-CoA from acetyl-CoA: step 1/1.</text>
</comment>
<dbReference type="HAMAP" id="MF_00823">
    <property type="entry name" value="AcetylCoA_CT_alpha"/>
    <property type="match status" value="1"/>
</dbReference>
<evidence type="ECO:0000256" key="5">
    <source>
        <dbReference type="ARBA" id="ARBA00011664"/>
    </source>
</evidence>
<evidence type="ECO:0000256" key="14">
    <source>
        <dbReference type="ARBA" id="ARBA00023160"/>
    </source>
</evidence>
<keyword evidence="6 17" id="KW-0963">Cytoplasm</keyword>
<evidence type="ECO:0000313" key="21">
    <source>
        <dbReference type="EMBL" id="MFD0900483.1"/>
    </source>
</evidence>
<reference evidence="22" key="1">
    <citation type="journal article" date="2019" name="Int. J. Syst. Evol. Microbiol.">
        <title>The Global Catalogue of Microorganisms (GCM) 10K type strain sequencing project: providing services to taxonomists for standard genome sequencing and annotation.</title>
        <authorList>
            <consortium name="The Broad Institute Genomics Platform"/>
            <consortium name="The Broad Institute Genome Sequencing Center for Infectious Disease"/>
            <person name="Wu L."/>
            <person name="Ma J."/>
        </authorList>
    </citation>
    <scope>NUCLEOTIDE SEQUENCE [LARGE SCALE GENOMIC DNA]</scope>
    <source>
        <strain evidence="22">JCM 31202</strain>
    </source>
</reference>
<keyword evidence="7 17" id="KW-0444">Lipid biosynthesis</keyword>
<comment type="subunit">
    <text evidence="5">Acetyl-CoA carboxylase is a heterotetramer composed of biotin carboxyl carrier protein (AccB), biotin carboxylase (AccC) and two subunits of ACCase subunit beta/alpha.</text>
</comment>
<accession>A0ABW3EJF7</accession>
<evidence type="ECO:0000313" key="22">
    <source>
        <dbReference type="Proteomes" id="UP001596972"/>
    </source>
</evidence>
<comment type="similarity">
    <text evidence="3">In the C-terminal section; belongs to the AccA family.</text>
</comment>
<keyword evidence="18" id="KW-0479">Metal-binding</keyword>
<evidence type="ECO:0000259" key="20">
    <source>
        <dbReference type="PROSITE" id="PS50989"/>
    </source>
</evidence>
<evidence type="ECO:0000256" key="4">
    <source>
        <dbReference type="ARBA" id="ARBA00010284"/>
    </source>
</evidence>
<evidence type="ECO:0000256" key="15">
    <source>
        <dbReference type="ARBA" id="ARBA00025280"/>
    </source>
</evidence>
<organism evidence="21 22">
    <name type="scientific">Actinomadura sediminis</name>
    <dbReference type="NCBI Taxonomy" id="1038904"/>
    <lineage>
        <taxon>Bacteria</taxon>
        <taxon>Bacillati</taxon>
        <taxon>Actinomycetota</taxon>
        <taxon>Actinomycetes</taxon>
        <taxon>Streptosporangiales</taxon>
        <taxon>Thermomonosporaceae</taxon>
        <taxon>Actinomadura</taxon>
    </lineage>
</organism>
<feature type="domain" description="CoA carboxyltransferase N-terminal" evidence="19">
    <location>
        <begin position="13"/>
        <end position="282"/>
    </location>
</feature>
<evidence type="ECO:0000256" key="7">
    <source>
        <dbReference type="ARBA" id="ARBA00022516"/>
    </source>
</evidence>
<dbReference type="HAMAP" id="MF_01395">
    <property type="entry name" value="AcetylCoA_CT_beta"/>
    <property type="match status" value="1"/>
</dbReference>
<keyword evidence="21" id="KW-0436">Ligase</keyword>
<keyword evidence="11 17" id="KW-0276">Fatty acid metabolism</keyword>
<dbReference type="SUPFAM" id="SSF52096">
    <property type="entry name" value="ClpP/crotonase"/>
    <property type="match status" value="2"/>
</dbReference>
<evidence type="ECO:0000256" key="6">
    <source>
        <dbReference type="ARBA" id="ARBA00022490"/>
    </source>
</evidence>
<keyword evidence="8 17" id="KW-0808">Transferase</keyword>
<evidence type="ECO:0000256" key="10">
    <source>
        <dbReference type="ARBA" id="ARBA00022771"/>
    </source>
</evidence>
<evidence type="ECO:0000256" key="13">
    <source>
        <dbReference type="ARBA" id="ARBA00023098"/>
    </source>
</evidence>